<accession>X1JP33</accession>
<reference evidence="1" key="1">
    <citation type="journal article" date="2014" name="Front. Microbiol.">
        <title>High frequency of phylogenetically diverse reductive dehalogenase-homologous genes in deep subseafloor sedimentary metagenomes.</title>
        <authorList>
            <person name="Kawai M."/>
            <person name="Futagami T."/>
            <person name="Toyoda A."/>
            <person name="Takaki Y."/>
            <person name="Nishi S."/>
            <person name="Hori S."/>
            <person name="Arai W."/>
            <person name="Tsubouchi T."/>
            <person name="Morono Y."/>
            <person name="Uchiyama I."/>
            <person name="Ito T."/>
            <person name="Fujiyama A."/>
            <person name="Inagaki F."/>
            <person name="Takami H."/>
        </authorList>
    </citation>
    <scope>NUCLEOTIDE SEQUENCE</scope>
    <source>
        <strain evidence="1">Expedition CK06-06</strain>
    </source>
</reference>
<proteinExistence type="predicted"/>
<evidence type="ECO:0000313" key="1">
    <source>
        <dbReference type="EMBL" id="GAH71548.1"/>
    </source>
</evidence>
<sequence>MKYFQLFRITGSANVITYDDGLKSTEGEPKRLIACHIQMDGHSDTDDNDVQGYHERAKVFEFPEKMFPSYATSLRQSRLAEPTSKPIPVDLDIPVGETFKVAFKCAATHGNLRGVYEYEMIS</sequence>
<protein>
    <submittedName>
        <fullName evidence="1">Uncharacterized protein</fullName>
    </submittedName>
</protein>
<gene>
    <name evidence="1" type="ORF">S03H2_41637</name>
</gene>
<comment type="caution">
    <text evidence="1">The sequence shown here is derived from an EMBL/GenBank/DDBJ whole genome shotgun (WGS) entry which is preliminary data.</text>
</comment>
<name>X1JP33_9ZZZZ</name>
<dbReference type="AlphaFoldDB" id="X1JP33"/>
<dbReference type="EMBL" id="BARU01025872">
    <property type="protein sequence ID" value="GAH71548.1"/>
    <property type="molecule type" value="Genomic_DNA"/>
</dbReference>
<organism evidence="1">
    <name type="scientific">marine sediment metagenome</name>
    <dbReference type="NCBI Taxonomy" id="412755"/>
    <lineage>
        <taxon>unclassified sequences</taxon>
        <taxon>metagenomes</taxon>
        <taxon>ecological metagenomes</taxon>
    </lineage>
</organism>